<keyword evidence="2" id="KW-1185">Reference proteome</keyword>
<dbReference type="EMBL" id="SGWQ01000004">
    <property type="protein sequence ID" value="RZS39232.1"/>
    <property type="molecule type" value="Genomic_DNA"/>
</dbReference>
<dbReference type="AlphaFoldDB" id="A0A4Q7KUQ8"/>
<proteinExistence type="predicted"/>
<organism evidence="1 2">
    <name type="scientific">Herbihabitans rhizosphaerae</name>
    <dbReference type="NCBI Taxonomy" id="1872711"/>
    <lineage>
        <taxon>Bacteria</taxon>
        <taxon>Bacillati</taxon>
        <taxon>Actinomycetota</taxon>
        <taxon>Actinomycetes</taxon>
        <taxon>Pseudonocardiales</taxon>
        <taxon>Pseudonocardiaceae</taxon>
        <taxon>Herbihabitans</taxon>
    </lineage>
</organism>
<evidence type="ECO:0000313" key="2">
    <source>
        <dbReference type="Proteomes" id="UP000294257"/>
    </source>
</evidence>
<protein>
    <submittedName>
        <fullName evidence="1">Uncharacterized protein</fullName>
    </submittedName>
</protein>
<evidence type="ECO:0000313" key="1">
    <source>
        <dbReference type="EMBL" id="RZS39232.1"/>
    </source>
</evidence>
<gene>
    <name evidence="1" type="ORF">EV193_104448</name>
</gene>
<comment type="caution">
    <text evidence="1">The sequence shown here is derived from an EMBL/GenBank/DDBJ whole genome shotgun (WGS) entry which is preliminary data.</text>
</comment>
<dbReference type="RefSeq" id="WP_130344790.1">
    <property type="nucleotide sequence ID" value="NZ_SGWQ01000004.1"/>
</dbReference>
<reference evidence="1 2" key="1">
    <citation type="submission" date="2019-02" db="EMBL/GenBank/DDBJ databases">
        <title>Genomic Encyclopedia of Type Strains, Phase IV (KMG-IV): sequencing the most valuable type-strain genomes for metagenomic binning, comparative biology and taxonomic classification.</title>
        <authorList>
            <person name="Goeker M."/>
        </authorList>
    </citation>
    <scope>NUCLEOTIDE SEQUENCE [LARGE SCALE GENOMIC DNA]</scope>
    <source>
        <strain evidence="1 2">DSM 101727</strain>
    </source>
</reference>
<dbReference type="Proteomes" id="UP000294257">
    <property type="component" value="Unassembled WGS sequence"/>
</dbReference>
<dbReference type="OrthoDB" id="5192487at2"/>
<accession>A0A4Q7KUQ8</accession>
<name>A0A4Q7KUQ8_9PSEU</name>
<sequence length="146" mass="15230">MRRSRWFAVALLGATVVGTGLYVSESTAEADGVAPPLVTGCAIRFEAAGPAIYQNSTHLCTGATSVAVEPDGDLVIRSGTRGPVISMTVEEDETLVRRGILAGPSGGGSETVVRFFSTRTGEPVRADADVLKGTYSNIWVTWVNAG</sequence>